<name>A0A8S5P8I6_9CAUD</name>
<reference evidence="1" key="1">
    <citation type="journal article" date="2021" name="Proc. Natl. Acad. Sci. U.S.A.">
        <title>A Catalog of Tens of Thousands of Viruses from Human Metagenomes Reveals Hidden Associations with Chronic Diseases.</title>
        <authorList>
            <person name="Tisza M.J."/>
            <person name="Buck C.B."/>
        </authorList>
    </citation>
    <scope>NUCLEOTIDE SEQUENCE</scope>
    <source>
        <strain evidence="1">CtPat53</strain>
    </source>
</reference>
<dbReference type="EMBL" id="BK015367">
    <property type="protein sequence ID" value="DAE03495.1"/>
    <property type="molecule type" value="Genomic_DNA"/>
</dbReference>
<protein>
    <submittedName>
        <fullName evidence="1">Uncharacterized protein</fullName>
    </submittedName>
</protein>
<accession>A0A8S5P8I6</accession>
<evidence type="ECO:0000313" key="1">
    <source>
        <dbReference type="EMBL" id="DAE03495.1"/>
    </source>
</evidence>
<organism evidence="1">
    <name type="scientific">Siphoviridae sp. ctPat53</name>
    <dbReference type="NCBI Taxonomy" id="2825486"/>
    <lineage>
        <taxon>Viruses</taxon>
        <taxon>Duplodnaviria</taxon>
        <taxon>Heunggongvirae</taxon>
        <taxon>Uroviricota</taxon>
        <taxon>Caudoviricetes</taxon>
    </lineage>
</organism>
<sequence length="119" mass="13259">MKINDFPLLYNARAHFSLGEKYPDGCAAAVLQPGREGHDALLDVLTVLMEEAELCRRAMGHDRRELPSREQMDALLTPLQEVKLKGRCIEAINRGLEAEEETGEVDEVLAELEKKTAIG</sequence>
<proteinExistence type="predicted"/>